<evidence type="ECO:0000313" key="1">
    <source>
        <dbReference type="EMBL" id="PSN61087.1"/>
    </source>
</evidence>
<gene>
    <name evidence="1" type="ORF">BS50DRAFT_505256</name>
</gene>
<reference evidence="1 2" key="1">
    <citation type="journal article" date="2018" name="Front. Microbiol.">
        <title>Genome-Wide Analysis of Corynespora cassiicola Leaf Fall Disease Putative Effectors.</title>
        <authorList>
            <person name="Lopez D."/>
            <person name="Ribeiro S."/>
            <person name="Label P."/>
            <person name="Fumanal B."/>
            <person name="Venisse J.S."/>
            <person name="Kohler A."/>
            <person name="de Oliveira R.R."/>
            <person name="Labutti K."/>
            <person name="Lipzen A."/>
            <person name="Lail K."/>
            <person name="Bauer D."/>
            <person name="Ohm R.A."/>
            <person name="Barry K.W."/>
            <person name="Spatafora J."/>
            <person name="Grigoriev I.V."/>
            <person name="Martin F.M."/>
            <person name="Pujade-Renaud V."/>
        </authorList>
    </citation>
    <scope>NUCLEOTIDE SEQUENCE [LARGE SCALE GENOMIC DNA]</scope>
    <source>
        <strain evidence="1 2">Philippines</strain>
    </source>
</reference>
<dbReference type="OrthoDB" id="4232626at2759"/>
<proteinExistence type="predicted"/>
<keyword evidence="2" id="KW-1185">Reference proteome</keyword>
<name>A0A2T2N6M1_CORCC</name>
<dbReference type="EMBL" id="KZ678146">
    <property type="protein sequence ID" value="PSN61087.1"/>
    <property type="molecule type" value="Genomic_DNA"/>
</dbReference>
<dbReference type="AlphaFoldDB" id="A0A2T2N6M1"/>
<sequence>MRCPGPHCNLGPHCWRDPKEHKHYKLRTHHLKGLIRHVEQGGILLTHNDVPEDIRQQLYAEEQQRLERHRSRSSSSLPPINITNVLPVPSSQFSVPAASVPACDLTESSSGKHSPLTVPGARDVAVKEYSHWQQSQVDDEFLKIEYQKASGIALADGFDLEQIHENQDPKHFSDQGVKIGIARRFVSDIKRWVKQYECSSRVETLD</sequence>
<protein>
    <submittedName>
        <fullName evidence="1">Uncharacterized protein</fullName>
    </submittedName>
</protein>
<dbReference type="STRING" id="1448308.A0A2T2N6M1"/>
<dbReference type="Proteomes" id="UP000240883">
    <property type="component" value="Unassembled WGS sequence"/>
</dbReference>
<evidence type="ECO:0000313" key="2">
    <source>
        <dbReference type="Proteomes" id="UP000240883"/>
    </source>
</evidence>
<organism evidence="1 2">
    <name type="scientific">Corynespora cassiicola Philippines</name>
    <dbReference type="NCBI Taxonomy" id="1448308"/>
    <lineage>
        <taxon>Eukaryota</taxon>
        <taxon>Fungi</taxon>
        <taxon>Dikarya</taxon>
        <taxon>Ascomycota</taxon>
        <taxon>Pezizomycotina</taxon>
        <taxon>Dothideomycetes</taxon>
        <taxon>Pleosporomycetidae</taxon>
        <taxon>Pleosporales</taxon>
        <taxon>Corynesporascaceae</taxon>
        <taxon>Corynespora</taxon>
    </lineage>
</organism>
<accession>A0A2T2N6M1</accession>